<evidence type="ECO:0000313" key="2">
    <source>
        <dbReference type="EMBL" id="SPT78913.1"/>
    </source>
</evidence>
<protein>
    <submittedName>
        <fullName evidence="2">Uncharacterized protein conserved in bacteria</fullName>
    </submittedName>
</protein>
<name>A0A2X0W0C5_9GAMM</name>
<dbReference type="SUPFAM" id="SSF110997">
    <property type="entry name" value="Sporulation related repeat"/>
    <property type="match status" value="1"/>
</dbReference>
<dbReference type="InterPro" id="IPR007730">
    <property type="entry name" value="SPOR-like_dom"/>
</dbReference>
<keyword evidence="3" id="KW-1185">Reference proteome</keyword>
<dbReference type="EMBL" id="UAPV01000006">
    <property type="protein sequence ID" value="SPT78913.1"/>
    <property type="molecule type" value="Genomic_DNA"/>
</dbReference>
<evidence type="ECO:0000313" key="3">
    <source>
        <dbReference type="Proteomes" id="UP000250086"/>
    </source>
</evidence>
<evidence type="ECO:0000259" key="1">
    <source>
        <dbReference type="PROSITE" id="PS51724"/>
    </source>
</evidence>
<dbReference type="GO" id="GO:0042834">
    <property type="term" value="F:peptidoglycan binding"/>
    <property type="evidence" value="ECO:0007669"/>
    <property type="project" value="InterPro"/>
</dbReference>
<dbReference type="AlphaFoldDB" id="A0A2X0W0C5"/>
<dbReference type="Pfam" id="PF05036">
    <property type="entry name" value="SPOR"/>
    <property type="match status" value="1"/>
</dbReference>
<reference evidence="2 3" key="1">
    <citation type="submission" date="2018-06" db="EMBL/GenBank/DDBJ databases">
        <authorList>
            <consortium name="Pathogen Informatics"/>
            <person name="Doyle S."/>
        </authorList>
    </citation>
    <scope>NUCLEOTIDE SEQUENCE [LARGE SCALE GENOMIC DNA]</scope>
    <source>
        <strain evidence="2 3">NCTC13093</strain>
    </source>
</reference>
<sequence length="98" mass="10711">MNAASRAPVTMAVPGAKDELKGMPDNNYTVQVIAGTNRQRVADVSAFLSDRYWIYEKDVNGKRYYVLIVGQYSDLGAATAAIARLPQTVKKSGPFVKD</sequence>
<organism evidence="2 3">
    <name type="scientific">Anaerobiospirillum thomasii</name>
    <dbReference type="NCBI Taxonomy" id="179995"/>
    <lineage>
        <taxon>Bacteria</taxon>
        <taxon>Pseudomonadati</taxon>
        <taxon>Pseudomonadota</taxon>
        <taxon>Gammaproteobacteria</taxon>
        <taxon>Aeromonadales</taxon>
        <taxon>Succinivibrionaceae</taxon>
        <taxon>Anaerobiospirillum</taxon>
    </lineage>
</organism>
<dbReference type="InterPro" id="IPR036680">
    <property type="entry name" value="SPOR-like_sf"/>
</dbReference>
<dbReference type="Proteomes" id="UP000250086">
    <property type="component" value="Unassembled WGS sequence"/>
</dbReference>
<accession>A0A2X0W0C5</accession>
<proteinExistence type="predicted"/>
<feature type="domain" description="SPOR" evidence="1">
    <location>
        <begin position="22"/>
        <end position="98"/>
    </location>
</feature>
<dbReference type="Gene3D" id="3.30.70.1070">
    <property type="entry name" value="Sporulation related repeat"/>
    <property type="match status" value="1"/>
</dbReference>
<gene>
    <name evidence="2" type="ORF">NCTC13093_02545</name>
</gene>
<dbReference type="RefSeq" id="WP_113745163.1">
    <property type="nucleotide sequence ID" value="NZ_UAPV01000006.1"/>
</dbReference>
<dbReference type="PROSITE" id="PS51724">
    <property type="entry name" value="SPOR"/>
    <property type="match status" value="1"/>
</dbReference>